<dbReference type="OrthoDB" id="207848at2"/>
<evidence type="ECO:0000313" key="3">
    <source>
        <dbReference type="EMBL" id="QDU81670.1"/>
    </source>
</evidence>
<feature type="transmembrane region" description="Helical" evidence="2">
    <location>
        <begin position="106"/>
        <end position="126"/>
    </location>
</feature>
<dbReference type="EMBL" id="CP036281">
    <property type="protein sequence ID" value="QDU81670.1"/>
    <property type="molecule type" value="Genomic_DNA"/>
</dbReference>
<keyword evidence="2" id="KW-0472">Membrane</keyword>
<gene>
    <name evidence="3" type="ORF">Pla110_34140</name>
</gene>
<dbReference type="Proteomes" id="UP000317178">
    <property type="component" value="Chromosome"/>
</dbReference>
<accession>A0A518CR32</accession>
<dbReference type="KEGG" id="plon:Pla110_34140"/>
<keyword evidence="2" id="KW-1133">Transmembrane helix</keyword>
<name>A0A518CR32_9PLAN</name>
<sequence length="605" mass="66875">MKPFRVACPSCQKRLTINKPELVGKRVKCPQCKNPLVIKPPTNKPTSNKLGVLDSPNVAPTQPVPQKTKEASSEPAGVIPQLNIPEDDLLLNRQKRRRRKSSGSKWIVIGIFLLLSAGAMGGFLYVNSTAGPNQPVTSASSPKPVSKPVAASAAKTESNVLEIDRGKPFTFEYIPTGARVVFHWRPAALQQAGDQPGELWQCSGALLPWLEKELTGFTGLSSADVETVTCYLIPGPRGQLPSFVYKFKPIETFDLQAWVNGQEAATDQQDGFQVYAVGEQRLFWLDDQTGMSVPSSLLEEAITTGTDPLPMTAGLDQLISRSDSDAEVSILFDLKAVEIGMKDWIPSREQQVLQTFLSYWGDDTEAVLWDLNLENDQLHSSIQLQASPFAASKKLQQQWQANIQGMGKMTWQELRNKALHSVGAQTVLARFPAMIQLASRFTTVDVEKQRVTMNTTLSERAAPNLTLASWLYWREQILPESAVTAAPVTTETVKTKSLVDRLQATLFIDFRLTPLQEAIEQIGQESKIVFEIDGDALKNEGYTQNMQQNYNLGEVTVETALAHLMKQYPKMALVLNEADNKVIVTTKSAATAKQQTPYAFPTENQ</sequence>
<keyword evidence="2" id="KW-0812">Transmembrane</keyword>
<dbReference type="RefSeq" id="WP_144997214.1">
    <property type="nucleotide sequence ID" value="NZ_CP036281.1"/>
</dbReference>
<dbReference type="AlphaFoldDB" id="A0A518CR32"/>
<protein>
    <submittedName>
        <fullName evidence="3">Uncharacterized protein</fullName>
    </submittedName>
</protein>
<keyword evidence="4" id="KW-1185">Reference proteome</keyword>
<organism evidence="3 4">
    <name type="scientific">Polystyrenella longa</name>
    <dbReference type="NCBI Taxonomy" id="2528007"/>
    <lineage>
        <taxon>Bacteria</taxon>
        <taxon>Pseudomonadati</taxon>
        <taxon>Planctomycetota</taxon>
        <taxon>Planctomycetia</taxon>
        <taxon>Planctomycetales</taxon>
        <taxon>Planctomycetaceae</taxon>
        <taxon>Polystyrenella</taxon>
    </lineage>
</organism>
<evidence type="ECO:0000256" key="2">
    <source>
        <dbReference type="SAM" id="Phobius"/>
    </source>
</evidence>
<evidence type="ECO:0000256" key="1">
    <source>
        <dbReference type="SAM" id="MobiDB-lite"/>
    </source>
</evidence>
<reference evidence="3 4" key="1">
    <citation type="submission" date="2019-02" db="EMBL/GenBank/DDBJ databases">
        <title>Deep-cultivation of Planctomycetes and their phenomic and genomic characterization uncovers novel biology.</title>
        <authorList>
            <person name="Wiegand S."/>
            <person name="Jogler M."/>
            <person name="Boedeker C."/>
            <person name="Pinto D."/>
            <person name="Vollmers J."/>
            <person name="Rivas-Marin E."/>
            <person name="Kohn T."/>
            <person name="Peeters S.H."/>
            <person name="Heuer A."/>
            <person name="Rast P."/>
            <person name="Oberbeckmann S."/>
            <person name="Bunk B."/>
            <person name="Jeske O."/>
            <person name="Meyerdierks A."/>
            <person name="Storesund J.E."/>
            <person name="Kallscheuer N."/>
            <person name="Luecker S."/>
            <person name="Lage O.M."/>
            <person name="Pohl T."/>
            <person name="Merkel B.J."/>
            <person name="Hornburger P."/>
            <person name="Mueller R.-W."/>
            <person name="Bruemmer F."/>
            <person name="Labrenz M."/>
            <person name="Spormann A.M."/>
            <person name="Op den Camp H."/>
            <person name="Overmann J."/>
            <person name="Amann R."/>
            <person name="Jetten M.S.M."/>
            <person name="Mascher T."/>
            <person name="Medema M.H."/>
            <person name="Devos D.P."/>
            <person name="Kaster A.-K."/>
            <person name="Ovreas L."/>
            <person name="Rohde M."/>
            <person name="Galperin M.Y."/>
            <person name="Jogler C."/>
        </authorList>
    </citation>
    <scope>NUCLEOTIDE SEQUENCE [LARGE SCALE GENOMIC DNA]</scope>
    <source>
        <strain evidence="3 4">Pla110</strain>
    </source>
</reference>
<evidence type="ECO:0000313" key="4">
    <source>
        <dbReference type="Proteomes" id="UP000317178"/>
    </source>
</evidence>
<proteinExistence type="predicted"/>
<feature type="region of interest" description="Disordered" evidence="1">
    <location>
        <begin position="40"/>
        <end position="79"/>
    </location>
</feature>